<accession>A0ACB8AJB2</accession>
<dbReference type="EMBL" id="MU267638">
    <property type="protein sequence ID" value="KAH7913068.1"/>
    <property type="molecule type" value="Genomic_DNA"/>
</dbReference>
<organism evidence="1 2">
    <name type="scientific">Hygrophoropsis aurantiaca</name>
    <dbReference type="NCBI Taxonomy" id="72124"/>
    <lineage>
        <taxon>Eukaryota</taxon>
        <taxon>Fungi</taxon>
        <taxon>Dikarya</taxon>
        <taxon>Basidiomycota</taxon>
        <taxon>Agaricomycotina</taxon>
        <taxon>Agaricomycetes</taxon>
        <taxon>Agaricomycetidae</taxon>
        <taxon>Boletales</taxon>
        <taxon>Coniophorineae</taxon>
        <taxon>Hygrophoropsidaceae</taxon>
        <taxon>Hygrophoropsis</taxon>
    </lineage>
</organism>
<evidence type="ECO:0000313" key="2">
    <source>
        <dbReference type="Proteomes" id="UP000790377"/>
    </source>
</evidence>
<gene>
    <name evidence="1" type="ORF">BJ138DRAFT_697390</name>
</gene>
<comment type="caution">
    <text evidence="1">The sequence shown here is derived from an EMBL/GenBank/DDBJ whole genome shotgun (WGS) entry which is preliminary data.</text>
</comment>
<proteinExistence type="predicted"/>
<reference evidence="1" key="1">
    <citation type="journal article" date="2021" name="New Phytol.">
        <title>Evolutionary innovations through gain and loss of genes in the ectomycorrhizal Boletales.</title>
        <authorList>
            <person name="Wu G."/>
            <person name="Miyauchi S."/>
            <person name="Morin E."/>
            <person name="Kuo A."/>
            <person name="Drula E."/>
            <person name="Varga T."/>
            <person name="Kohler A."/>
            <person name="Feng B."/>
            <person name="Cao Y."/>
            <person name="Lipzen A."/>
            <person name="Daum C."/>
            <person name="Hundley H."/>
            <person name="Pangilinan J."/>
            <person name="Johnson J."/>
            <person name="Barry K."/>
            <person name="LaButti K."/>
            <person name="Ng V."/>
            <person name="Ahrendt S."/>
            <person name="Min B."/>
            <person name="Choi I.G."/>
            <person name="Park H."/>
            <person name="Plett J.M."/>
            <person name="Magnuson J."/>
            <person name="Spatafora J.W."/>
            <person name="Nagy L.G."/>
            <person name="Henrissat B."/>
            <person name="Grigoriev I.V."/>
            <person name="Yang Z.L."/>
            <person name="Xu J."/>
            <person name="Martin F.M."/>
        </authorList>
    </citation>
    <scope>NUCLEOTIDE SEQUENCE</scope>
    <source>
        <strain evidence="1">ATCC 28755</strain>
    </source>
</reference>
<dbReference type="Proteomes" id="UP000790377">
    <property type="component" value="Unassembled WGS sequence"/>
</dbReference>
<evidence type="ECO:0000313" key="1">
    <source>
        <dbReference type="EMBL" id="KAH7913068.1"/>
    </source>
</evidence>
<sequence length="628" mass="69439">MSSKIEALMVWCSQHGIQIDPRVQVIESRSFNSIRDLDSPSIDDDSSTLVCSREGSIEKAATLVCIPKSAILSVKSSFLSNTITHMPYGHGAHLALAFAVYGELLLREESRWFGYLDSLPREIVDIALFWGEEDDDDFSICPTCSSCQRYQDGSAARRWLLSTEAGRGLKGLQEEIRQYYLSVVEPILRQIFQSGARLHQPHTCSDDRQPNHNGGPYDQRSAFDPAGNPSFHGFCHAYSLVSSRAFLVDAYHGLAMVPIADAFNHTNDNHVHMESEYDVCIECGSLSECEHDNEREELPGIPNLPNNPPLHSDSDIDTLEMRTVRHIPPHTEIFNTYGNLPNAALLVRYGFVLDANDWNIVTMPVSGPLAHKLIRAARDRADDEGDNKDNAYKRSSRHPTIIPGGDSVYGIAVGGEHGMQKTSVSRLPESYTFTVGGESATPGDAYGIGKDQDTDPSGLDNVEFLNSVFQHAVEGWNSEPIWDVNRTASEDETETLVYNPATSLSGTDGMKLIMNSDGIISHHLWIYCALIAVLVHLPDLVDEGRLESFKERMLRVQGHLDRARIRGGDLELETRELSPSPDPSMLSEGLSAGTSTVDIGNIFLSHSHSKDTTVSTSLFQAIEEDLRI</sequence>
<keyword evidence="2" id="KW-1185">Reference proteome</keyword>
<protein>
    <submittedName>
        <fullName evidence="1">Uncharacterized protein</fullName>
    </submittedName>
</protein>
<name>A0ACB8AJB2_9AGAM</name>